<evidence type="ECO:0000313" key="2">
    <source>
        <dbReference type="EMBL" id="WWC61604.1"/>
    </source>
</evidence>
<proteinExistence type="predicted"/>
<dbReference type="GeneID" id="90830103"/>
<sequence length="70" mass="7320">MSSGSKLPPLSHHHSASYTYGASETQSTFSSGLSQERSTASPTPGIGLGSSQHQSYTWPPKAASPNAPFR</sequence>
<feature type="region of interest" description="Disordered" evidence="1">
    <location>
        <begin position="1"/>
        <end position="70"/>
    </location>
</feature>
<feature type="compositionally biased region" description="Polar residues" evidence="1">
    <location>
        <begin position="16"/>
        <end position="42"/>
    </location>
</feature>
<accession>A0AAJ8KP05</accession>
<organism evidence="2 3">
    <name type="scientific">Kwoniella dejecticola CBS 10117</name>
    <dbReference type="NCBI Taxonomy" id="1296121"/>
    <lineage>
        <taxon>Eukaryota</taxon>
        <taxon>Fungi</taxon>
        <taxon>Dikarya</taxon>
        <taxon>Basidiomycota</taxon>
        <taxon>Agaricomycotina</taxon>
        <taxon>Tremellomycetes</taxon>
        <taxon>Tremellales</taxon>
        <taxon>Cryptococcaceae</taxon>
        <taxon>Kwoniella</taxon>
    </lineage>
</organism>
<dbReference type="AlphaFoldDB" id="A0AAJ8KP05"/>
<name>A0AAJ8KP05_9TREE</name>
<evidence type="ECO:0000313" key="3">
    <source>
        <dbReference type="Proteomes" id="UP000078595"/>
    </source>
</evidence>
<dbReference type="KEGG" id="kdj:90830103"/>
<reference evidence="2" key="1">
    <citation type="submission" date="2013-07" db="EMBL/GenBank/DDBJ databases">
        <authorList>
            <consortium name="The Broad Institute Genome Sequencing Platform"/>
            <person name="Cuomo C."/>
            <person name="Litvintseva A."/>
            <person name="Chen Y."/>
            <person name="Heitman J."/>
            <person name="Sun S."/>
            <person name="Springer D."/>
            <person name="Dromer F."/>
            <person name="Young S.K."/>
            <person name="Zeng Q."/>
            <person name="Gargeya S."/>
            <person name="Fitzgerald M."/>
            <person name="Abouelleil A."/>
            <person name="Alvarado L."/>
            <person name="Berlin A.M."/>
            <person name="Chapman S.B."/>
            <person name="Dewar J."/>
            <person name="Goldberg J."/>
            <person name="Griggs A."/>
            <person name="Gujja S."/>
            <person name="Hansen M."/>
            <person name="Howarth C."/>
            <person name="Imamovic A."/>
            <person name="Larimer J."/>
            <person name="McCowan C."/>
            <person name="Murphy C."/>
            <person name="Pearson M."/>
            <person name="Priest M."/>
            <person name="Roberts A."/>
            <person name="Saif S."/>
            <person name="Shea T."/>
            <person name="Sykes S."/>
            <person name="Wortman J."/>
            <person name="Nusbaum C."/>
            <person name="Birren B."/>
        </authorList>
    </citation>
    <scope>NUCLEOTIDE SEQUENCE</scope>
    <source>
        <strain evidence="2">CBS 10117</strain>
    </source>
</reference>
<dbReference type="RefSeq" id="XP_065824992.1">
    <property type="nucleotide sequence ID" value="XM_065968920.1"/>
</dbReference>
<protein>
    <submittedName>
        <fullName evidence="2">Uncharacterized protein</fullName>
    </submittedName>
</protein>
<keyword evidence="3" id="KW-1185">Reference proteome</keyword>
<dbReference type="EMBL" id="CP144534">
    <property type="protein sequence ID" value="WWC61604.1"/>
    <property type="molecule type" value="Genomic_DNA"/>
</dbReference>
<gene>
    <name evidence="2" type="ORF">I303_104188</name>
</gene>
<dbReference type="Proteomes" id="UP000078595">
    <property type="component" value="Chromosome 5"/>
</dbReference>
<evidence type="ECO:0000256" key="1">
    <source>
        <dbReference type="SAM" id="MobiDB-lite"/>
    </source>
</evidence>
<reference evidence="2" key="2">
    <citation type="submission" date="2024-02" db="EMBL/GenBank/DDBJ databases">
        <title>Comparative genomics of Cryptococcus and Kwoniella reveals pathogenesis evolution and contrasting modes of karyotype evolution via chromosome fusion or intercentromeric recombination.</title>
        <authorList>
            <person name="Coelho M.A."/>
            <person name="David-Palma M."/>
            <person name="Shea T."/>
            <person name="Bowers K."/>
            <person name="McGinley-Smith S."/>
            <person name="Mohammad A.W."/>
            <person name="Gnirke A."/>
            <person name="Yurkov A.M."/>
            <person name="Nowrousian M."/>
            <person name="Sun S."/>
            <person name="Cuomo C.A."/>
            <person name="Heitman J."/>
        </authorList>
    </citation>
    <scope>NUCLEOTIDE SEQUENCE</scope>
    <source>
        <strain evidence="2">CBS 10117</strain>
    </source>
</reference>